<dbReference type="Proteomes" id="UP000254519">
    <property type="component" value="Unassembled WGS sequence"/>
</dbReference>
<accession>A0A380BFA0</accession>
<dbReference type="Gene3D" id="1.20.120.530">
    <property type="entry name" value="GntR ligand-binding domain-like"/>
    <property type="match status" value="1"/>
</dbReference>
<feature type="coiled-coil region" evidence="4">
    <location>
        <begin position="95"/>
        <end position="129"/>
    </location>
</feature>
<evidence type="ECO:0000256" key="1">
    <source>
        <dbReference type="ARBA" id="ARBA00023015"/>
    </source>
</evidence>
<dbReference type="GO" id="GO:0003700">
    <property type="term" value="F:DNA-binding transcription factor activity"/>
    <property type="evidence" value="ECO:0007669"/>
    <property type="project" value="InterPro"/>
</dbReference>
<dbReference type="InterPro" id="IPR011711">
    <property type="entry name" value="GntR_C"/>
</dbReference>
<dbReference type="Gene3D" id="1.10.10.10">
    <property type="entry name" value="Winged helix-like DNA-binding domain superfamily/Winged helix DNA-binding domain"/>
    <property type="match status" value="1"/>
</dbReference>
<dbReference type="PROSITE" id="PS50949">
    <property type="entry name" value="HTH_GNTR"/>
    <property type="match status" value="1"/>
</dbReference>
<proteinExistence type="predicted"/>
<evidence type="ECO:0000313" key="6">
    <source>
        <dbReference type="EMBL" id="SUI99287.1"/>
    </source>
</evidence>
<keyword evidence="1" id="KW-0805">Transcription regulation</keyword>
<evidence type="ECO:0000256" key="3">
    <source>
        <dbReference type="ARBA" id="ARBA00023163"/>
    </source>
</evidence>
<feature type="domain" description="HTH gntR-type" evidence="5">
    <location>
        <begin position="10"/>
        <end position="77"/>
    </location>
</feature>
<dbReference type="PANTHER" id="PTHR43537">
    <property type="entry name" value="TRANSCRIPTIONAL REGULATOR, GNTR FAMILY"/>
    <property type="match status" value="1"/>
</dbReference>
<evidence type="ECO:0000256" key="4">
    <source>
        <dbReference type="SAM" id="Coils"/>
    </source>
</evidence>
<keyword evidence="2" id="KW-0238">DNA-binding</keyword>
<dbReference type="AlphaFoldDB" id="A0A380BFA0"/>
<organism evidence="6 7">
    <name type="scientific">Sporosarcina pasteurii</name>
    <name type="common">Bacillus pasteurii</name>
    <dbReference type="NCBI Taxonomy" id="1474"/>
    <lineage>
        <taxon>Bacteria</taxon>
        <taxon>Bacillati</taxon>
        <taxon>Bacillota</taxon>
        <taxon>Bacilli</taxon>
        <taxon>Bacillales</taxon>
        <taxon>Caryophanaceae</taxon>
        <taxon>Sporosarcina</taxon>
    </lineage>
</organism>
<evidence type="ECO:0000259" key="5">
    <source>
        <dbReference type="PROSITE" id="PS50949"/>
    </source>
</evidence>
<dbReference type="EMBL" id="UGYZ01000002">
    <property type="protein sequence ID" value="SUI99287.1"/>
    <property type="molecule type" value="Genomic_DNA"/>
</dbReference>
<dbReference type="SUPFAM" id="SSF48008">
    <property type="entry name" value="GntR ligand-binding domain-like"/>
    <property type="match status" value="1"/>
</dbReference>
<protein>
    <submittedName>
        <fullName evidence="6">Uncharacterized HTH-type transcriptional regulator ydfH</fullName>
    </submittedName>
</protein>
<dbReference type="OrthoDB" id="9781630at2"/>
<dbReference type="SMART" id="SM00895">
    <property type="entry name" value="FCD"/>
    <property type="match status" value="1"/>
</dbReference>
<dbReference type="InterPro" id="IPR000524">
    <property type="entry name" value="Tscrpt_reg_HTH_GntR"/>
</dbReference>
<reference evidence="6 7" key="1">
    <citation type="submission" date="2018-06" db="EMBL/GenBank/DDBJ databases">
        <authorList>
            <consortium name="Pathogen Informatics"/>
            <person name="Doyle S."/>
        </authorList>
    </citation>
    <scope>NUCLEOTIDE SEQUENCE [LARGE SCALE GENOMIC DNA]</scope>
    <source>
        <strain evidence="7">ATCC 11859 / DSM 33 / NCIB 8841 / NCTC 4822</strain>
    </source>
</reference>
<dbReference type="Pfam" id="PF00392">
    <property type="entry name" value="GntR"/>
    <property type="match status" value="1"/>
</dbReference>
<dbReference type="RefSeq" id="WP_115360027.1">
    <property type="nucleotide sequence ID" value="NZ_CP038012.1"/>
</dbReference>
<gene>
    <name evidence="6" type="primary">ydfH_1</name>
    <name evidence="6" type="ORF">NCTC4822_00546</name>
</gene>
<dbReference type="InterPro" id="IPR036390">
    <property type="entry name" value="WH_DNA-bd_sf"/>
</dbReference>
<keyword evidence="3" id="KW-0804">Transcription</keyword>
<dbReference type="PRINTS" id="PR00035">
    <property type="entry name" value="HTHGNTR"/>
</dbReference>
<dbReference type="Pfam" id="PF07729">
    <property type="entry name" value="FCD"/>
    <property type="match status" value="1"/>
</dbReference>
<dbReference type="SUPFAM" id="SSF46785">
    <property type="entry name" value="Winged helix' DNA-binding domain"/>
    <property type="match status" value="1"/>
</dbReference>
<keyword evidence="4" id="KW-0175">Coiled coil</keyword>
<dbReference type="SMART" id="SM00345">
    <property type="entry name" value="HTH_GNTR"/>
    <property type="match status" value="1"/>
</dbReference>
<evidence type="ECO:0000313" key="7">
    <source>
        <dbReference type="Proteomes" id="UP000254519"/>
    </source>
</evidence>
<dbReference type="InterPro" id="IPR008920">
    <property type="entry name" value="TF_FadR/GntR_C"/>
</dbReference>
<dbReference type="InterPro" id="IPR036388">
    <property type="entry name" value="WH-like_DNA-bd_sf"/>
</dbReference>
<evidence type="ECO:0000256" key="2">
    <source>
        <dbReference type="ARBA" id="ARBA00023125"/>
    </source>
</evidence>
<keyword evidence="7" id="KW-1185">Reference proteome</keyword>
<dbReference type="PANTHER" id="PTHR43537:SF24">
    <property type="entry name" value="GLUCONATE OPERON TRANSCRIPTIONAL REPRESSOR"/>
    <property type="match status" value="1"/>
</dbReference>
<sequence>MESLSNQKRISTSDVAYYEIKKRIIELDYEPDAQLREEQLAEEIEVSRTPLRQALYRLTLEGLIVKKPNGRIYVAPITLKEVEETYKVREVMEGLLAKEATINMTDEKLQELEDLLHLMKLSAEQNRNEHTVRYGRQFHNVLYSLSTNELAKRFVGQLNAQIERYRRISSYKNPAYIHTVPVQEHKEILRLIKEGDPEKVEVEMRRHIKRSLEIAKKTLELDEGALD</sequence>
<dbReference type="GO" id="GO:0003677">
    <property type="term" value="F:DNA binding"/>
    <property type="evidence" value="ECO:0007669"/>
    <property type="project" value="UniProtKB-KW"/>
</dbReference>
<name>A0A380BFA0_SPOPA</name>